<evidence type="ECO:0000313" key="10">
    <source>
        <dbReference type="EMBL" id="KSU48395.1"/>
    </source>
</evidence>
<dbReference type="EC" id="4.3.99.3" evidence="8"/>
<feature type="binding site" evidence="8">
    <location>
        <position position="84"/>
    </location>
    <ligand>
        <name>S-adenosyl-L-methionine</name>
        <dbReference type="ChEBI" id="CHEBI:59789"/>
    </ligand>
</feature>
<dbReference type="HAMAP" id="MF_00917">
    <property type="entry name" value="QueE"/>
    <property type="match status" value="1"/>
</dbReference>
<comment type="cofactor">
    <cofactor evidence="8">
        <name>Mg(2+)</name>
        <dbReference type="ChEBI" id="CHEBI:18420"/>
    </cofactor>
</comment>
<dbReference type="GO" id="GO:0016840">
    <property type="term" value="F:carbon-nitrogen lyase activity"/>
    <property type="evidence" value="ECO:0007669"/>
    <property type="project" value="UniProtKB-UniRule"/>
</dbReference>
<dbReference type="InterPro" id="IPR017742">
    <property type="entry name" value="Deazaguanine_synth"/>
</dbReference>
<comment type="catalytic activity">
    <reaction evidence="8">
        <text>6-carboxy-5,6,7,8-tetrahydropterin + H(+) = 7-carboxy-7-carbaguanine + NH4(+)</text>
        <dbReference type="Rhea" id="RHEA:27974"/>
        <dbReference type="ChEBI" id="CHEBI:15378"/>
        <dbReference type="ChEBI" id="CHEBI:28938"/>
        <dbReference type="ChEBI" id="CHEBI:61032"/>
        <dbReference type="ChEBI" id="CHEBI:61036"/>
        <dbReference type="EC" id="4.3.99.3"/>
    </reaction>
</comment>
<dbReference type="PANTHER" id="PTHR42836">
    <property type="entry name" value="7-CARBOXY-7-DEAZAGUANINE SYNTHASE"/>
    <property type="match status" value="1"/>
</dbReference>
<dbReference type="InterPro" id="IPR058240">
    <property type="entry name" value="rSAM_sf"/>
</dbReference>
<name>A0A0V8GDS8_9BACL</name>
<keyword evidence="2 8" id="KW-0949">S-adenosyl-L-methionine</keyword>
<feature type="binding site" evidence="8">
    <location>
        <position position="39"/>
    </location>
    <ligand>
        <name>[4Fe-4S] cluster</name>
        <dbReference type="ChEBI" id="CHEBI:49883"/>
        <note>4Fe-4S-S-AdoMet</note>
    </ligand>
</feature>
<dbReference type="Proteomes" id="UP000053797">
    <property type="component" value="Unassembled WGS sequence"/>
</dbReference>
<keyword evidence="4 8" id="KW-0460">Magnesium</keyword>
<feature type="binding site" evidence="8">
    <location>
        <begin position="20"/>
        <end position="22"/>
    </location>
    <ligand>
        <name>substrate</name>
    </ligand>
</feature>
<keyword evidence="3 8" id="KW-0479">Metal-binding</keyword>
<evidence type="ECO:0000256" key="7">
    <source>
        <dbReference type="ARBA" id="ARBA00023239"/>
    </source>
</evidence>
<feature type="binding site" evidence="8">
    <location>
        <position position="82"/>
    </location>
    <ligand>
        <name>substrate</name>
    </ligand>
</feature>
<dbReference type="SFLD" id="SFLDS00029">
    <property type="entry name" value="Radical_SAM"/>
    <property type="match status" value="1"/>
</dbReference>
<reference evidence="10 11" key="1">
    <citation type="journal article" date="2015" name="Int. J. Syst. Evol. Microbiol.">
        <title>Exiguobacterium enclense sp. nov., isolated from sediment.</title>
        <authorList>
            <person name="Dastager S.G."/>
            <person name="Mawlankar R."/>
            <person name="Sonalkar V.V."/>
            <person name="Thorat M.N."/>
            <person name="Mual P."/>
            <person name="Verma A."/>
            <person name="Krishnamurthi S."/>
            <person name="Tang S.K."/>
            <person name="Li W.J."/>
        </authorList>
    </citation>
    <scope>NUCLEOTIDE SEQUENCE [LARGE SCALE GENOMIC DNA]</scope>
    <source>
        <strain evidence="10 11">NIO-1109</strain>
    </source>
</reference>
<keyword evidence="8" id="KW-0671">Queuosine biosynthesis</keyword>
<evidence type="ECO:0000256" key="2">
    <source>
        <dbReference type="ARBA" id="ARBA00022691"/>
    </source>
</evidence>
<keyword evidence="1 8" id="KW-0004">4Fe-4S</keyword>
<evidence type="ECO:0000256" key="5">
    <source>
        <dbReference type="ARBA" id="ARBA00023004"/>
    </source>
</evidence>
<dbReference type="GO" id="GO:1904047">
    <property type="term" value="F:S-adenosyl-L-methionine binding"/>
    <property type="evidence" value="ECO:0007669"/>
    <property type="project" value="UniProtKB-UniRule"/>
</dbReference>
<dbReference type="InterPro" id="IPR013785">
    <property type="entry name" value="Aldolase_TIM"/>
</dbReference>
<organism evidence="10 11">
    <name type="scientific">Exiguobacterium indicum</name>
    <dbReference type="NCBI Taxonomy" id="296995"/>
    <lineage>
        <taxon>Bacteria</taxon>
        <taxon>Bacillati</taxon>
        <taxon>Bacillota</taxon>
        <taxon>Bacilli</taxon>
        <taxon>Bacillales</taxon>
        <taxon>Bacillales Family XII. Incertae Sedis</taxon>
        <taxon>Exiguobacterium</taxon>
    </lineage>
</organism>
<feature type="binding site" evidence="8">
    <location>
        <position position="35"/>
    </location>
    <ligand>
        <name>substrate</name>
    </ligand>
</feature>
<comment type="subunit">
    <text evidence="8">Homodimer.</text>
</comment>
<comment type="caution">
    <text evidence="10">The sequence shown here is derived from an EMBL/GenBank/DDBJ whole genome shotgun (WGS) entry which is preliminary data.</text>
</comment>
<evidence type="ECO:0000256" key="3">
    <source>
        <dbReference type="ARBA" id="ARBA00022723"/>
    </source>
</evidence>
<sequence>MSALIKTPKIPVLEIFGPTFQGEGRSIGQKTMFVRTGGCDYSCSWCDSAFTWDGSEKPELLTAETIIERLDALGSYGHVTISGGNPLLHASIGTLVAALKERNITMSVETQGSYWQNWLLDIDDVTLSPKPPSSGMKIDFDRLDVFFKRLPEQQRAVKIVIFNEEDLDFAAMISERYALKTLYLSLGNPDPHEEGTIAPRMLHDLKTLWERVASDERFNHARVLPQLHALVFANDRGV</sequence>
<dbReference type="SUPFAM" id="SSF102114">
    <property type="entry name" value="Radical SAM enzymes"/>
    <property type="match status" value="1"/>
</dbReference>
<dbReference type="InterPro" id="IPR024924">
    <property type="entry name" value="7-CO-7-deazaguanine_synth-like"/>
</dbReference>
<comment type="similarity">
    <text evidence="8">Belongs to the radical SAM superfamily. 7-carboxy-7-deazaguanine synthase family.</text>
</comment>
<evidence type="ECO:0000256" key="6">
    <source>
        <dbReference type="ARBA" id="ARBA00023014"/>
    </source>
</evidence>
<dbReference type="PANTHER" id="PTHR42836:SF1">
    <property type="entry name" value="7-CARBOXY-7-DEAZAGUANINE SYNTHASE"/>
    <property type="match status" value="1"/>
</dbReference>
<comment type="function">
    <text evidence="8">Catalyzes the complex heterocyclic radical-mediated conversion of 6-carboxy-5,6,7,8-tetrahydropterin (CPH4) to 7-carboxy-7-deazaguanine (CDG), a step common to the biosynthetic pathways of all 7-deazapurine-containing compounds.</text>
</comment>
<dbReference type="OrthoDB" id="9792276at2"/>
<evidence type="ECO:0000256" key="1">
    <source>
        <dbReference type="ARBA" id="ARBA00022485"/>
    </source>
</evidence>
<feature type="binding site" evidence="8">
    <location>
        <position position="46"/>
    </location>
    <ligand>
        <name>[4Fe-4S] cluster</name>
        <dbReference type="ChEBI" id="CHEBI:49883"/>
        <note>4Fe-4S-S-AdoMet</note>
    </ligand>
</feature>
<dbReference type="PROSITE" id="PS51918">
    <property type="entry name" value="RADICAL_SAM"/>
    <property type="match status" value="1"/>
</dbReference>
<keyword evidence="5 8" id="KW-0408">Iron</keyword>
<evidence type="ECO:0000313" key="11">
    <source>
        <dbReference type="Proteomes" id="UP000053797"/>
    </source>
</evidence>
<protein>
    <recommendedName>
        <fullName evidence="8">7-carboxy-7-deazaguanine synthase</fullName>
        <shortName evidence="8">CDG synthase</shortName>
        <ecNumber evidence="8">4.3.99.3</ecNumber>
    </recommendedName>
    <alternativeName>
        <fullName evidence="8">Queuosine biosynthesis protein QueE</fullName>
    </alternativeName>
</protein>
<accession>A0A0V8GDS8</accession>
<dbReference type="SFLD" id="SFLDF00300">
    <property type="entry name" value="7-carboxy-7-deazaguanine_synth"/>
    <property type="match status" value="1"/>
</dbReference>
<dbReference type="AlphaFoldDB" id="A0A0V8GDS8"/>
<comment type="pathway">
    <text evidence="8">Purine metabolism; 7-cyano-7-deazaguanine biosynthesis.</text>
</comment>
<comment type="cofactor">
    <cofactor evidence="8">
        <name>[4Fe-4S] cluster</name>
        <dbReference type="ChEBI" id="CHEBI:49883"/>
    </cofactor>
    <text evidence="8">Binds 1 [4Fe-4S] cluster. The cluster is coordinated with 3 cysteines and an exchangeable S-adenosyl-L-methionine.</text>
</comment>
<dbReference type="GO" id="GO:0051539">
    <property type="term" value="F:4 iron, 4 sulfur cluster binding"/>
    <property type="evidence" value="ECO:0007669"/>
    <property type="project" value="UniProtKB-UniRule"/>
</dbReference>
<dbReference type="UniPathway" id="UPA00391"/>
<evidence type="ECO:0000256" key="4">
    <source>
        <dbReference type="ARBA" id="ARBA00022842"/>
    </source>
</evidence>
<dbReference type="EMBL" id="LNQL01000004">
    <property type="protein sequence ID" value="KSU48395.1"/>
    <property type="molecule type" value="Genomic_DNA"/>
</dbReference>
<feature type="binding site" evidence="8">
    <location>
        <position position="43"/>
    </location>
    <ligand>
        <name>[4Fe-4S] cluster</name>
        <dbReference type="ChEBI" id="CHEBI:49883"/>
        <note>4Fe-4S-S-AdoMet</note>
    </ligand>
</feature>
<dbReference type="Gene3D" id="3.20.20.70">
    <property type="entry name" value="Aldolase class I"/>
    <property type="match status" value="1"/>
</dbReference>
<evidence type="ECO:0000256" key="8">
    <source>
        <dbReference type="HAMAP-Rule" id="MF_00917"/>
    </source>
</evidence>
<feature type="binding site" evidence="8">
    <location>
        <begin position="45"/>
        <end position="47"/>
    </location>
    <ligand>
        <name>S-adenosyl-L-methionine</name>
        <dbReference type="ChEBI" id="CHEBI:59789"/>
    </ligand>
</feature>
<comment type="cofactor">
    <cofactor evidence="8">
        <name>S-adenosyl-L-methionine</name>
        <dbReference type="ChEBI" id="CHEBI:59789"/>
    </cofactor>
    <text evidence="8">Binds 1 S-adenosyl-L-methionine per subunit.</text>
</comment>
<feature type="binding site" evidence="8">
    <location>
        <begin position="128"/>
        <end position="130"/>
    </location>
    <ligand>
        <name>S-adenosyl-L-methionine</name>
        <dbReference type="ChEBI" id="CHEBI:59789"/>
    </ligand>
</feature>
<keyword evidence="6 8" id="KW-0411">Iron-sulfur</keyword>
<dbReference type="GO" id="GO:0000287">
    <property type="term" value="F:magnesium ion binding"/>
    <property type="evidence" value="ECO:0007669"/>
    <property type="project" value="UniProtKB-UniRule"/>
</dbReference>
<comment type="caution">
    <text evidence="8">Lacks conserved residue(s) required for the propagation of feature annotation.</text>
</comment>
<dbReference type="InterPro" id="IPR007197">
    <property type="entry name" value="rSAM"/>
</dbReference>
<feature type="binding site" evidence="8">
    <location>
        <position position="48"/>
    </location>
    <ligand>
        <name>Mg(2+)</name>
        <dbReference type="ChEBI" id="CHEBI:18420"/>
    </ligand>
</feature>
<gene>
    <name evidence="8" type="primary">queE</name>
    <name evidence="10" type="ORF">AS033_12295</name>
</gene>
<feature type="domain" description="Radical SAM core" evidence="9">
    <location>
        <begin position="26"/>
        <end position="234"/>
    </location>
</feature>
<dbReference type="RefSeq" id="WP_058265668.1">
    <property type="nucleotide sequence ID" value="NZ_FMYN01000004.1"/>
</dbReference>
<dbReference type="GO" id="GO:0008616">
    <property type="term" value="P:tRNA queuosine(34) biosynthetic process"/>
    <property type="evidence" value="ECO:0007669"/>
    <property type="project" value="UniProtKB-UniRule"/>
</dbReference>
<dbReference type="Pfam" id="PF04055">
    <property type="entry name" value="Radical_SAM"/>
    <property type="match status" value="1"/>
</dbReference>
<proteinExistence type="inferred from homology"/>
<keyword evidence="7 8" id="KW-0456">Lyase</keyword>
<dbReference type="PIRSF" id="PIRSF000370">
    <property type="entry name" value="QueE"/>
    <property type="match status" value="1"/>
</dbReference>
<dbReference type="NCBIfam" id="TIGR03365">
    <property type="entry name" value="Bsubt_queE"/>
    <property type="match status" value="1"/>
</dbReference>
<evidence type="ECO:0000259" key="9">
    <source>
        <dbReference type="PROSITE" id="PS51918"/>
    </source>
</evidence>